<dbReference type="Proteomes" id="UP000030744">
    <property type="component" value="Unassembled WGS sequence"/>
</dbReference>
<feature type="chain" id="PRO_5004671324" description="Transmembrane protein" evidence="2">
    <location>
        <begin position="25"/>
        <end position="319"/>
    </location>
</feature>
<protein>
    <recommendedName>
        <fullName evidence="5">Transmembrane protein</fullName>
    </recommendedName>
</protein>
<evidence type="ECO:0000313" key="3">
    <source>
        <dbReference type="EMBL" id="CDJ32837.1"/>
    </source>
</evidence>
<name>U6K9I1_9EIME</name>
<keyword evidence="2" id="KW-0732">Signal</keyword>
<dbReference type="RefSeq" id="XP_013355401.1">
    <property type="nucleotide sequence ID" value="XM_013499947.1"/>
</dbReference>
<gene>
    <name evidence="3" type="ORF">EMH_0013890</name>
</gene>
<proteinExistence type="predicted"/>
<feature type="region of interest" description="Disordered" evidence="1">
    <location>
        <begin position="289"/>
        <end position="319"/>
    </location>
</feature>
<dbReference type="OrthoDB" id="348205at2759"/>
<feature type="region of interest" description="Disordered" evidence="1">
    <location>
        <begin position="93"/>
        <end position="205"/>
    </location>
</feature>
<evidence type="ECO:0000313" key="4">
    <source>
        <dbReference type="Proteomes" id="UP000030744"/>
    </source>
</evidence>
<dbReference type="VEuPathDB" id="ToxoDB:EMH_0013890"/>
<reference evidence="3" key="1">
    <citation type="submission" date="2013-10" db="EMBL/GenBank/DDBJ databases">
        <title>Genomic analysis of the causative agents of coccidiosis in chickens.</title>
        <authorList>
            <person name="Reid A.J."/>
            <person name="Blake D."/>
            <person name="Billington K."/>
            <person name="Browne H."/>
            <person name="Dunn M."/>
            <person name="Hung S."/>
            <person name="Kawahara F."/>
            <person name="Miranda-Saavedra D."/>
            <person name="Mourier T."/>
            <person name="Nagra H."/>
            <person name="Otto T.D."/>
            <person name="Rawlings N."/>
            <person name="Sanchez A."/>
            <person name="Sanders M."/>
            <person name="Subramaniam C."/>
            <person name="Tay Y."/>
            <person name="Dear P."/>
            <person name="Doerig C."/>
            <person name="Gruber A."/>
            <person name="Parkinson J."/>
            <person name="Shirley M."/>
            <person name="Wan K.L."/>
            <person name="Berriman M."/>
            <person name="Tomley F."/>
            <person name="Pain A."/>
        </authorList>
    </citation>
    <scope>NUCLEOTIDE SEQUENCE [LARGE SCALE GENOMIC DNA]</scope>
    <source>
        <strain evidence="3">Houghton</strain>
    </source>
</reference>
<evidence type="ECO:0000256" key="1">
    <source>
        <dbReference type="SAM" id="MobiDB-lite"/>
    </source>
</evidence>
<feature type="signal peptide" evidence="2">
    <location>
        <begin position="1"/>
        <end position="24"/>
    </location>
</feature>
<dbReference type="AlphaFoldDB" id="U6K9I1"/>
<reference evidence="3" key="2">
    <citation type="submission" date="2013-10" db="EMBL/GenBank/DDBJ databases">
        <authorList>
            <person name="Aslett M."/>
        </authorList>
    </citation>
    <scope>NUCLEOTIDE SEQUENCE [LARGE SCALE GENOMIC DNA]</scope>
    <source>
        <strain evidence="3">Houghton</strain>
    </source>
</reference>
<dbReference type="EMBL" id="HG684577">
    <property type="protein sequence ID" value="CDJ32837.1"/>
    <property type="molecule type" value="Genomic_DNA"/>
</dbReference>
<organism evidence="3 4">
    <name type="scientific">Eimeria mitis</name>
    <dbReference type="NCBI Taxonomy" id="44415"/>
    <lineage>
        <taxon>Eukaryota</taxon>
        <taxon>Sar</taxon>
        <taxon>Alveolata</taxon>
        <taxon>Apicomplexa</taxon>
        <taxon>Conoidasida</taxon>
        <taxon>Coccidia</taxon>
        <taxon>Eucoccidiorida</taxon>
        <taxon>Eimeriorina</taxon>
        <taxon>Eimeriidae</taxon>
        <taxon>Eimeria</taxon>
    </lineage>
</organism>
<evidence type="ECO:0008006" key="5">
    <source>
        <dbReference type="Google" id="ProtNLM"/>
    </source>
</evidence>
<feature type="compositionally biased region" description="Basic and acidic residues" evidence="1">
    <location>
        <begin position="305"/>
        <end position="319"/>
    </location>
</feature>
<accession>U6K9I1</accession>
<keyword evidence="4" id="KW-1185">Reference proteome</keyword>
<dbReference type="GeneID" id="25376349"/>
<sequence>MLPSTAYAAAVAYLAVSLPGLSTAVDPDGNGNSSPLTIENTVEDAVQEQILDAPLKGASPSIRRALGVGLVVALATTLFLLLKCIQRLTSSQEAGGATRRRLADKDKEQDECDKLEEAIGGGGEESEEDEELAAIGGAEGQEDDDATPTDELGQLTLDPDRYGDDPLSNMDDGFHRTPTPDPFDDGTVPTPNAGQPLPEPEPAVTLTKKEAEERAAEMQEVTDLIAAGMEGGSSEAAGGRTLRGLLNQAYYCRQKNKNAEFGEDVPQELIDRLKDLVKEMEKLLYVHRGVGSKPDGVDPNPIVEFLKESESDRADAEGQ</sequence>
<evidence type="ECO:0000256" key="2">
    <source>
        <dbReference type="SAM" id="SignalP"/>
    </source>
</evidence>